<evidence type="ECO:0000313" key="2">
    <source>
        <dbReference type="Proteomes" id="UP000689195"/>
    </source>
</evidence>
<sequence>MLSIIASSALIEFWTSCPEVELVDSIVKLTVLTSAEILSQNQDVNRQFAGDVQVYEYENYPKTMVII</sequence>
<evidence type="ECO:0000313" key="1">
    <source>
        <dbReference type="EMBL" id="CAD8180634.1"/>
    </source>
</evidence>
<dbReference type="Proteomes" id="UP000689195">
    <property type="component" value="Unassembled WGS sequence"/>
</dbReference>
<proteinExistence type="predicted"/>
<comment type="caution">
    <text evidence="1">The sequence shown here is derived from an EMBL/GenBank/DDBJ whole genome shotgun (WGS) entry which is preliminary data.</text>
</comment>
<dbReference type="AlphaFoldDB" id="A0A8S1VSL2"/>
<gene>
    <name evidence="1" type="ORF">PPENT_87.1.T0740221</name>
</gene>
<accession>A0A8S1VSL2</accession>
<name>A0A8S1VSL2_9CILI</name>
<organism evidence="1 2">
    <name type="scientific">Paramecium pentaurelia</name>
    <dbReference type="NCBI Taxonomy" id="43138"/>
    <lineage>
        <taxon>Eukaryota</taxon>
        <taxon>Sar</taxon>
        <taxon>Alveolata</taxon>
        <taxon>Ciliophora</taxon>
        <taxon>Intramacronucleata</taxon>
        <taxon>Oligohymenophorea</taxon>
        <taxon>Peniculida</taxon>
        <taxon>Parameciidae</taxon>
        <taxon>Paramecium</taxon>
    </lineage>
</organism>
<reference evidence="1" key="1">
    <citation type="submission" date="2021-01" db="EMBL/GenBank/DDBJ databases">
        <authorList>
            <consortium name="Genoscope - CEA"/>
            <person name="William W."/>
        </authorList>
    </citation>
    <scope>NUCLEOTIDE SEQUENCE</scope>
</reference>
<keyword evidence="2" id="KW-1185">Reference proteome</keyword>
<protein>
    <submittedName>
        <fullName evidence="1">Uncharacterized protein</fullName>
    </submittedName>
</protein>
<dbReference type="EMBL" id="CAJJDO010000074">
    <property type="protein sequence ID" value="CAD8180634.1"/>
    <property type="molecule type" value="Genomic_DNA"/>
</dbReference>